<comment type="caution">
    <text evidence="1">The sequence shown here is derived from an EMBL/GenBank/DDBJ whole genome shotgun (WGS) entry which is preliminary data.</text>
</comment>
<dbReference type="AlphaFoldDB" id="A0A834MML0"/>
<sequence length="100" mass="11568">MSGMFRLIRERAFSDLFCKPIGNEVLSVYYHFSDLWSTAPKDGIKRNRLSEIVNSFCFVITPVVGEKTKPKPNPTEPKFVRVFRCDKAIRKKSLISRLVD</sequence>
<organism evidence="1 2">
    <name type="scientific">Rhynchophorus ferrugineus</name>
    <name type="common">Red palm weevil</name>
    <name type="synonym">Curculio ferrugineus</name>
    <dbReference type="NCBI Taxonomy" id="354439"/>
    <lineage>
        <taxon>Eukaryota</taxon>
        <taxon>Metazoa</taxon>
        <taxon>Ecdysozoa</taxon>
        <taxon>Arthropoda</taxon>
        <taxon>Hexapoda</taxon>
        <taxon>Insecta</taxon>
        <taxon>Pterygota</taxon>
        <taxon>Neoptera</taxon>
        <taxon>Endopterygota</taxon>
        <taxon>Coleoptera</taxon>
        <taxon>Polyphaga</taxon>
        <taxon>Cucujiformia</taxon>
        <taxon>Curculionidae</taxon>
        <taxon>Dryophthorinae</taxon>
        <taxon>Rhynchophorus</taxon>
    </lineage>
</organism>
<accession>A0A834MML0</accession>
<proteinExistence type="predicted"/>
<reference evidence="1" key="1">
    <citation type="submission" date="2020-08" db="EMBL/GenBank/DDBJ databases">
        <title>Genome sequencing and assembly of the red palm weevil Rhynchophorus ferrugineus.</title>
        <authorList>
            <person name="Dias G.B."/>
            <person name="Bergman C.M."/>
            <person name="Manee M."/>
        </authorList>
    </citation>
    <scope>NUCLEOTIDE SEQUENCE</scope>
    <source>
        <strain evidence="1">AA-2017</strain>
        <tissue evidence="1">Whole larva</tissue>
    </source>
</reference>
<keyword evidence="2" id="KW-1185">Reference proteome</keyword>
<evidence type="ECO:0000313" key="1">
    <source>
        <dbReference type="EMBL" id="KAF7284249.1"/>
    </source>
</evidence>
<name>A0A834MML0_RHYFE</name>
<gene>
    <name evidence="1" type="ORF">GWI33_022246</name>
</gene>
<dbReference type="Proteomes" id="UP000625711">
    <property type="component" value="Unassembled WGS sequence"/>
</dbReference>
<evidence type="ECO:0000313" key="2">
    <source>
        <dbReference type="Proteomes" id="UP000625711"/>
    </source>
</evidence>
<dbReference type="EMBL" id="JAACXV010000079">
    <property type="protein sequence ID" value="KAF7284249.1"/>
    <property type="molecule type" value="Genomic_DNA"/>
</dbReference>
<protein>
    <submittedName>
        <fullName evidence="1">Uncharacterized protein</fullName>
    </submittedName>
</protein>